<dbReference type="RefSeq" id="WP_188781228.1">
    <property type="nucleotide sequence ID" value="NZ_BMKQ01000002.1"/>
</dbReference>
<evidence type="ECO:0000256" key="1">
    <source>
        <dbReference type="ARBA" id="ARBA00022729"/>
    </source>
</evidence>
<evidence type="ECO:0000313" key="4">
    <source>
        <dbReference type="Proteomes" id="UP000649179"/>
    </source>
</evidence>
<sequence length="186" mass="20199">MRRLRILALALLLVLALAPSPAGAAAAPLPSRAVWLQQVDQSLVGSWGWLNDRAAARKPGEYLAVVMDIDNTSLQTYYAPGQAVPGTLNLAKHARALGMTVFFATGRYQSDVAGVTASLKRTGFPVGTVCGRAPREPLVHGKVRCRHHLEEAGWTVTEMIGNRSTDFAGGHWERRWQLPSYGDRLG</sequence>
<evidence type="ECO:0000256" key="2">
    <source>
        <dbReference type="SAM" id="SignalP"/>
    </source>
</evidence>
<dbReference type="InterPro" id="IPR036412">
    <property type="entry name" value="HAD-like_sf"/>
</dbReference>
<name>A0A917BRZ0_9ACTN</name>
<evidence type="ECO:0000313" key="3">
    <source>
        <dbReference type="EMBL" id="GGF56765.1"/>
    </source>
</evidence>
<protein>
    <submittedName>
        <fullName evidence="3">Acid phosphatase</fullName>
    </submittedName>
</protein>
<reference evidence="3" key="1">
    <citation type="journal article" date="2014" name="Int. J. Syst. Evol. Microbiol.">
        <title>Complete genome sequence of Corynebacterium casei LMG S-19264T (=DSM 44701T), isolated from a smear-ripened cheese.</title>
        <authorList>
            <consortium name="US DOE Joint Genome Institute (JGI-PGF)"/>
            <person name="Walter F."/>
            <person name="Albersmeier A."/>
            <person name="Kalinowski J."/>
            <person name="Ruckert C."/>
        </authorList>
    </citation>
    <scope>NUCLEOTIDE SEQUENCE</scope>
    <source>
        <strain evidence="3">CGMCC 1.16067</strain>
    </source>
</reference>
<dbReference type="InterPro" id="IPR023214">
    <property type="entry name" value="HAD_sf"/>
</dbReference>
<accession>A0A917BRZ0</accession>
<keyword evidence="1 2" id="KW-0732">Signal</keyword>
<dbReference type="Proteomes" id="UP000649179">
    <property type="component" value="Unassembled WGS sequence"/>
</dbReference>
<dbReference type="Pfam" id="PF03767">
    <property type="entry name" value="Acid_phosphat_B"/>
    <property type="match status" value="1"/>
</dbReference>
<dbReference type="SUPFAM" id="SSF56784">
    <property type="entry name" value="HAD-like"/>
    <property type="match status" value="1"/>
</dbReference>
<reference evidence="3" key="2">
    <citation type="submission" date="2020-09" db="EMBL/GenBank/DDBJ databases">
        <authorList>
            <person name="Sun Q."/>
            <person name="Zhou Y."/>
        </authorList>
    </citation>
    <scope>NUCLEOTIDE SEQUENCE</scope>
    <source>
        <strain evidence="3">CGMCC 1.16067</strain>
    </source>
</reference>
<comment type="caution">
    <text evidence="3">The sequence shown here is derived from an EMBL/GenBank/DDBJ whole genome shotgun (WGS) entry which is preliminary data.</text>
</comment>
<dbReference type="Gene3D" id="3.40.50.1000">
    <property type="entry name" value="HAD superfamily/HAD-like"/>
    <property type="match status" value="1"/>
</dbReference>
<feature type="chain" id="PRO_5037218982" evidence="2">
    <location>
        <begin position="25"/>
        <end position="186"/>
    </location>
</feature>
<keyword evidence="4" id="KW-1185">Reference proteome</keyword>
<dbReference type="InterPro" id="IPR005519">
    <property type="entry name" value="Acid_phosphat_B-like"/>
</dbReference>
<gene>
    <name evidence="3" type="ORF">GCM10011519_33350</name>
</gene>
<organism evidence="3 4">
    <name type="scientific">Marmoricola endophyticus</name>
    <dbReference type="NCBI Taxonomy" id="2040280"/>
    <lineage>
        <taxon>Bacteria</taxon>
        <taxon>Bacillati</taxon>
        <taxon>Actinomycetota</taxon>
        <taxon>Actinomycetes</taxon>
        <taxon>Propionibacteriales</taxon>
        <taxon>Nocardioidaceae</taxon>
        <taxon>Marmoricola</taxon>
    </lineage>
</organism>
<dbReference type="AlphaFoldDB" id="A0A917BRZ0"/>
<proteinExistence type="predicted"/>
<dbReference type="EMBL" id="BMKQ01000002">
    <property type="protein sequence ID" value="GGF56765.1"/>
    <property type="molecule type" value="Genomic_DNA"/>
</dbReference>
<feature type="signal peptide" evidence="2">
    <location>
        <begin position="1"/>
        <end position="24"/>
    </location>
</feature>